<evidence type="ECO:0000313" key="18">
    <source>
        <dbReference type="Proteomes" id="UP001596050"/>
    </source>
</evidence>
<evidence type="ECO:0000259" key="15">
    <source>
        <dbReference type="Pfam" id="PF01087"/>
    </source>
</evidence>
<keyword evidence="7 14" id="KW-0808">Transferase</keyword>
<dbReference type="PANTHER" id="PTHR11943:SF1">
    <property type="entry name" value="GALACTOSE-1-PHOSPHATE URIDYLYLTRANSFERASE"/>
    <property type="match status" value="1"/>
</dbReference>
<keyword evidence="12 14" id="KW-0119">Carbohydrate metabolism</keyword>
<evidence type="ECO:0000256" key="8">
    <source>
        <dbReference type="ARBA" id="ARBA00022695"/>
    </source>
</evidence>
<comment type="similarity">
    <text evidence="4 14">Belongs to the galactose-1-phosphate uridylyltransferase type 1 family.</text>
</comment>
<gene>
    <name evidence="17" type="ORF">ACFPN5_05795</name>
</gene>
<dbReference type="InterPro" id="IPR036265">
    <property type="entry name" value="HIT-like_sf"/>
</dbReference>
<dbReference type="PROSITE" id="PS00117">
    <property type="entry name" value="GAL_P_UDP_TRANSF_I"/>
    <property type="match status" value="1"/>
</dbReference>
<evidence type="ECO:0000256" key="3">
    <source>
        <dbReference type="ARBA" id="ARBA00004947"/>
    </source>
</evidence>
<name>A0ABW0L420_9BURK</name>
<comment type="catalytic activity">
    <reaction evidence="1 14">
        <text>alpha-D-galactose 1-phosphate + UDP-alpha-D-glucose = alpha-D-glucose 1-phosphate + UDP-alpha-D-galactose</text>
        <dbReference type="Rhea" id="RHEA:13989"/>
        <dbReference type="ChEBI" id="CHEBI:58336"/>
        <dbReference type="ChEBI" id="CHEBI:58601"/>
        <dbReference type="ChEBI" id="CHEBI:58885"/>
        <dbReference type="ChEBI" id="CHEBI:66914"/>
        <dbReference type="EC" id="2.7.7.12"/>
    </reaction>
</comment>
<evidence type="ECO:0000256" key="11">
    <source>
        <dbReference type="ARBA" id="ARBA00023144"/>
    </source>
</evidence>
<sequence length="360" mass="40693">MFTSPNDPHRRFNPLSGEWVLVSPHRAKRPWQGQQEAVDRSARPSHDPGCYLCAGNLRVNGERNPQYEGTYVFENDFAALMPDTPDAQPPKDPLFQGMSVRGTSRVICFSPDHGKSLPELTLPAIGQVIDTWCEQSAELGATYRWVQVFENKGAVMGCSNPHPHGQIWATSFLPNLPAAEDRQQRAYFAEQGRPMLLDYAEREAADGERVVVSTEFWIAVVPYWASWPFETLLLPRFPVQRLDQLDAAQRADLALALQRLTTRYDNLFESSFPYSMGWHGAPFSPDALPNESSDDAQPWQLHAHFYPPLLRSASVRKFMVGFEMLAEAQRDLTPEQAAARLRELSDVHYLHSTPAREDNA</sequence>
<keyword evidence="8 14" id="KW-0548">Nucleotidyltransferase</keyword>
<evidence type="ECO:0000256" key="6">
    <source>
        <dbReference type="ARBA" id="ARBA00016340"/>
    </source>
</evidence>
<evidence type="ECO:0000256" key="9">
    <source>
        <dbReference type="ARBA" id="ARBA00022723"/>
    </source>
</evidence>
<dbReference type="InterPro" id="IPR005849">
    <property type="entry name" value="GalP_Utransf_N"/>
</dbReference>
<feature type="domain" description="Galactose-1-phosphate uridyl transferase C-terminal" evidence="16">
    <location>
        <begin position="180"/>
        <end position="351"/>
    </location>
</feature>
<dbReference type="Pfam" id="PF01087">
    <property type="entry name" value="GalP_UDP_transf"/>
    <property type="match status" value="1"/>
</dbReference>
<evidence type="ECO:0000256" key="12">
    <source>
        <dbReference type="ARBA" id="ARBA00023277"/>
    </source>
</evidence>
<keyword evidence="11 14" id="KW-0299">Galactose metabolism</keyword>
<reference evidence="18" key="1">
    <citation type="journal article" date="2019" name="Int. J. Syst. Evol. Microbiol.">
        <title>The Global Catalogue of Microorganisms (GCM) 10K type strain sequencing project: providing services to taxonomists for standard genome sequencing and annotation.</title>
        <authorList>
            <consortium name="The Broad Institute Genomics Platform"/>
            <consortium name="The Broad Institute Genome Sequencing Center for Infectious Disease"/>
            <person name="Wu L."/>
            <person name="Ma J."/>
        </authorList>
    </citation>
    <scope>NUCLEOTIDE SEQUENCE [LARGE SCALE GENOMIC DNA]</scope>
    <source>
        <strain evidence="18">KACC 12649</strain>
    </source>
</reference>
<evidence type="ECO:0000256" key="10">
    <source>
        <dbReference type="ARBA" id="ARBA00022833"/>
    </source>
</evidence>
<dbReference type="EC" id="2.7.7.12" evidence="5 13"/>
<dbReference type="NCBIfam" id="TIGR00209">
    <property type="entry name" value="galT_1"/>
    <property type="match status" value="1"/>
</dbReference>
<keyword evidence="18" id="KW-1185">Reference proteome</keyword>
<dbReference type="Gene3D" id="3.30.428.10">
    <property type="entry name" value="HIT-like"/>
    <property type="match status" value="2"/>
</dbReference>
<evidence type="ECO:0000256" key="13">
    <source>
        <dbReference type="NCBIfam" id="TIGR00209"/>
    </source>
</evidence>
<comment type="caution">
    <text evidence="17">The sequence shown here is derived from an EMBL/GenBank/DDBJ whole genome shotgun (WGS) entry which is preliminary data.</text>
</comment>
<keyword evidence="9 14" id="KW-0479">Metal-binding</keyword>
<evidence type="ECO:0000256" key="4">
    <source>
        <dbReference type="ARBA" id="ARBA00010951"/>
    </source>
</evidence>
<evidence type="ECO:0000259" key="16">
    <source>
        <dbReference type="Pfam" id="PF02744"/>
    </source>
</evidence>
<dbReference type="RefSeq" id="WP_379781054.1">
    <property type="nucleotide sequence ID" value="NZ_JBHSMU010000005.1"/>
</dbReference>
<dbReference type="EMBL" id="JBHSMU010000005">
    <property type="protein sequence ID" value="MFC5459316.1"/>
    <property type="molecule type" value="Genomic_DNA"/>
</dbReference>
<evidence type="ECO:0000256" key="5">
    <source>
        <dbReference type="ARBA" id="ARBA00012384"/>
    </source>
</evidence>
<dbReference type="PIRSF" id="PIRSF000808">
    <property type="entry name" value="GalT"/>
    <property type="match status" value="1"/>
</dbReference>
<dbReference type="SUPFAM" id="SSF54197">
    <property type="entry name" value="HIT-like"/>
    <property type="match status" value="2"/>
</dbReference>
<evidence type="ECO:0000313" key="17">
    <source>
        <dbReference type="EMBL" id="MFC5459316.1"/>
    </source>
</evidence>
<feature type="domain" description="Galactose-1-phosphate uridyl transferase N-terminal" evidence="15">
    <location>
        <begin position="8"/>
        <end position="174"/>
    </location>
</feature>
<dbReference type="NCBIfam" id="NF008724">
    <property type="entry name" value="PRK11720.1"/>
    <property type="match status" value="1"/>
</dbReference>
<proteinExistence type="inferred from homology"/>
<dbReference type="Pfam" id="PF02744">
    <property type="entry name" value="GalP_UDP_tr_C"/>
    <property type="match status" value="1"/>
</dbReference>
<dbReference type="GO" id="GO:0008108">
    <property type="term" value="F:UDP-glucose:hexose-1-phosphate uridylyltransferase activity"/>
    <property type="evidence" value="ECO:0007669"/>
    <property type="project" value="UniProtKB-EC"/>
</dbReference>
<dbReference type="PANTHER" id="PTHR11943">
    <property type="entry name" value="GALACTOSE-1-PHOSPHATE URIDYLYLTRANSFERASE"/>
    <property type="match status" value="1"/>
</dbReference>
<comment type="cofactor">
    <cofactor evidence="2">
        <name>Zn(2+)</name>
        <dbReference type="ChEBI" id="CHEBI:29105"/>
    </cofactor>
</comment>
<evidence type="ECO:0000256" key="2">
    <source>
        <dbReference type="ARBA" id="ARBA00001947"/>
    </source>
</evidence>
<evidence type="ECO:0000256" key="7">
    <source>
        <dbReference type="ARBA" id="ARBA00022679"/>
    </source>
</evidence>
<keyword evidence="10" id="KW-0862">Zinc</keyword>
<protein>
    <recommendedName>
        <fullName evidence="6 13">Galactose-1-phosphate uridylyltransferase</fullName>
        <ecNumber evidence="5 13">2.7.7.12</ecNumber>
    </recommendedName>
</protein>
<organism evidence="17 18">
    <name type="scientific">Massilia niabensis</name>
    <dbReference type="NCBI Taxonomy" id="544910"/>
    <lineage>
        <taxon>Bacteria</taxon>
        <taxon>Pseudomonadati</taxon>
        <taxon>Pseudomonadota</taxon>
        <taxon>Betaproteobacteria</taxon>
        <taxon>Burkholderiales</taxon>
        <taxon>Oxalobacteraceae</taxon>
        <taxon>Telluria group</taxon>
        <taxon>Massilia</taxon>
    </lineage>
</organism>
<dbReference type="Proteomes" id="UP001596050">
    <property type="component" value="Unassembled WGS sequence"/>
</dbReference>
<dbReference type="InterPro" id="IPR005850">
    <property type="entry name" value="GalP_Utransf_C"/>
</dbReference>
<dbReference type="InterPro" id="IPR019779">
    <property type="entry name" value="GalP_UDPtransf1_His-AS"/>
</dbReference>
<evidence type="ECO:0000256" key="14">
    <source>
        <dbReference type="RuleBase" id="RU000506"/>
    </source>
</evidence>
<dbReference type="InterPro" id="IPR001937">
    <property type="entry name" value="GalP_UDPtransf1"/>
</dbReference>
<evidence type="ECO:0000256" key="1">
    <source>
        <dbReference type="ARBA" id="ARBA00001107"/>
    </source>
</evidence>
<dbReference type="CDD" id="cd00608">
    <property type="entry name" value="GalT"/>
    <property type="match status" value="1"/>
</dbReference>
<comment type="pathway">
    <text evidence="3 14">Carbohydrate metabolism; galactose metabolism.</text>
</comment>
<accession>A0ABW0L420</accession>